<sequence>MKVRYAKSFDKDIDGIRNNPQVKKRLLEVIVRLKEIDSLDEVQGIRKIEGYAGYYRLRIGGFRLGLKLIEDTLELIRFLHCKDIYRRFP</sequence>
<dbReference type="EMBL" id="BSDR01000001">
    <property type="protein sequence ID" value="GLI36474.1"/>
    <property type="molecule type" value="Genomic_DNA"/>
</dbReference>
<evidence type="ECO:0000313" key="3">
    <source>
        <dbReference type="Proteomes" id="UP001144372"/>
    </source>
</evidence>
<dbReference type="SUPFAM" id="SSF143011">
    <property type="entry name" value="RelE-like"/>
    <property type="match status" value="1"/>
</dbReference>
<protein>
    <submittedName>
        <fullName evidence="2">Toxin RelE</fullName>
    </submittedName>
</protein>
<organism evidence="2 3">
    <name type="scientific">Desulforhabdus amnigena</name>
    <dbReference type="NCBI Taxonomy" id="40218"/>
    <lineage>
        <taxon>Bacteria</taxon>
        <taxon>Pseudomonadati</taxon>
        <taxon>Thermodesulfobacteriota</taxon>
        <taxon>Syntrophobacteria</taxon>
        <taxon>Syntrophobacterales</taxon>
        <taxon>Syntrophobacteraceae</taxon>
        <taxon>Desulforhabdus</taxon>
    </lineage>
</organism>
<evidence type="ECO:0000313" key="2">
    <source>
        <dbReference type="EMBL" id="GLI36474.1"/>
    </source>
</evidence>
<comment type="caution">
    <text evidence="2">The sequence shown here is derived from an EMBL/GenBank/DDBJ whole genome shotgun (WGS) entry which is preliminary data.</text>
</comment>
<keyword evidence="1" id="KW-1277">Toxin-antitoxin system</keyword>
<reference evidence="2" key="1">
    <citation type="submission" date="2022-12" db="EMBL/GenBank/DDBJ databases">
        <title>Reference genome sequencing for broad-spectrum identification of bacterial and archaeal isolates by mass spectrometry.</title>
        <authorList>
            <person name="Sekiguchi Y."/>
            <person name="Tourlousse D.M."/>
        </authorList>
    </citation>
    <scope>NUCLEOTIDE SEQUENCE</scope>
    <source>
        <strain evidence="2">ASRB1</strain>
    </source>
</reference>
<name>A0A9W6FX62_9BACT</name>
<evidence type="ECO:0000256" key="1">
    <source>
        <dbReference type="ARBA" id="ARBA00022649"/>
    </source>
</evidence>
<dbReference type="InterPro" id="IPR007712">
    <property type="entry name" value="RelE/ParE_toxin"/>
</dbReference>
<dbReference type="Proteomes" id="UP001144372">
    <property type="component" value="Unassembled WGS sequence"/>
</dbReference>
<gene>
    <name evidence="2" type="ORF">DAMNIGENAA_39070</name>
</gene>
<accession>A0A9W6FX62</accession>
<proteinExistence type="predicted"/>
<keyword evidence="3" id="KW-1185">Reference proteome</keyword>
<dbReference type="Gene3D" id="3.30.2310.20">
    <property type="entry name" value="RelE-like"/>
    <property type="match status" value="1"/>
</dbReference>
<dbReference type="RefSeq" id="WP_281796953.1">
    <property type="nucleotide sequence ID" value="NZ_BSDR01000001.1"/>
</dbReference>
<dbReference type="AlphaFoldDB" id="A0A9W6FX62"/>
<dbReference type="Pfam" id="PF05016">
    <property type="entry name" value="ParE_toxin"/>
    <property type="match status" value="1"/>
</dbReference>
<dbReference type="InterPro" id="IPR035093">
    <property type="entry name" value="RelE/ParE_toxin_dom_sf"/>
</dbReference>